<dbReference type="RefSeq" id="XP_015468540.1">
    <property type="nucleotide sequence ID" value="XM_015610637.1"/>
</dbReference>
<protein>
    <submittedName>
        <fullName evidence="2">Uncharacterized protein</fullName>
    </submittedName>
</protein>
<reference evidence="2 3" key="1">
    <citation type="submission" date="2015-11" db="EMBL/GenBank/DDBJ databases">
        <title>The genome of Debaryomyces fabryi.</title>
        <authorList>
            <person name="Tafer H."/>
            <person name="Lopandic K."/>
        </authorList>
    </citation>
    <scope>NUCLEOTIDE SEQUENCE [LARGE SCALE GENOMIC DNA]</scope>
    <source>
        <strain evidence="2 3">CBS 789</strain>
    </source>
</reference>
<organism evidence="2 3">
    <name type="scientific">Debaryomyces fabryi</name>
    <dbReference type="NCBI Taxonomy" id="58627"/>
    <lineage>
        <taxon>Eukaryota</taxon>
        <taxon>Fungi</taxon>
        <taxon>Dikarya</taxon>
        <taxon>Ascomycota</taxon>
        <taxon>Saccharomycotina</taxon>
        <taxon>Pichiomycetes</taxon>
        <taxon>Debaryomycetaceae</taxon>
        <taxon>Debaryomyces</taxon>
    </lineage>
</organism>
<gene>
    <name evidence="2" type="ORF">AC631_01807</name>
</gene>
<sequence>MDELMGFGSKKDDFLEDPGSCRTTESDGRNSQPKMHRMAEDKQHHFGISFLKSSDYEPNLNMEDGEDVFFGGFHDGPVIEGIGGGLGHKSYCKRKLELSHELNKRQRCMDPQNDGKKRSILDKVSHSLGIWDKNLGIGIGCKRYGRDGSPNGAEINGDLYNNPKIFKEKPTHNTALSRDKNALYERYDVVTGTILPLGLKDVEKKSEPSLTFPLADSGNYLLGEPLRDIINDTSGINREIEPLLVNYNYESNLLLIGNYDKENVIDPRVIFKFEANPSHLRDVKKIYNNRLSIPLPQENNTTLACLDMNKNAKLDTSASKKFPLIAAVDENTIPPPKKTIMLTYPTPDPLPERESGAHIYNKGGLYTNNIIEYDQKEIKKTDETKAAAKNKPKISQKLLYIHNLSRSSNTKIDETVAYLHYKLRSYENMAVLTRIRNILQSHQLNLIGICGQLGIPELLVPRRTN</sequence>
<evidence type="ECO:0000313" key="3">
    <source>
        <dbReference type="Proteomes" id="UP000054251"/>
    </source>
</evidence>
<feature type="region of interest" description="Disordered" evidence="1">
    <location>
        <begin position="1"/>
        <end position="40"/>
    </location>
</feature>
<proteinExistence type="predicted"/>
<dbReference type="Proteomes" id="UP000054251">
    <property type="component" value="Unassembled WGS sequence"/>
</dbReference>
<evidence type="ECO:0000256" key="1">
    <source>
        <dbReference type="SAM" id="MobiDB-lite"/>
    </source>
</evidence>
<comment type="caution">
    <text evidence="2">The sequence shown here is derived from an EMBL/GenBank/DDBJ whole genome shotgun (WGS) entry which is preliminary data.</text>
</comment>
<keyword evidence="3" id="KW-1185">Reference proteome</keyword>
<evidence type="ECO:0000313" key="2">
    <source>
        <dbReference type="EMBL" id="KSA02438.1"/>
    </source>
</evidence>
<dbReference type="OrthoDB" id="4027296at2759"/>
<dbReference type="AlphaFoldDB" id="A0A0V1Q235"/>
<accession>A0A0V1Q235</accession>
<dbReference type="GeneID" id="26838816"/>
<name>A0A0V1Q235_9ASCO</name>
<dbReference type="EMBL" id="LMYN01000027">
    <property type="protein sequence ID" value="KSA02438.1"/>
    <property type="molecule type" value="Genomic_DNA"/>
</dbReference>